<evidence type="ECO:0000256" key="3">
    <source>
        <dbReference type="ARBA" id="ARBA00022840"/>
    </source>
</evidence>
<dbReference type="InterPro" id="IPR002543">
    <property type="entry name" value="FtsK_dom"/>
</dbReference>
<dbReference type="GO" id="GO:0003677">
    <property type="term" value="F:DNA binding"/>
    <property type="evidence" value="ECO:0007669"/>
    <property type="project" value="UniProtKB-KW"/>
</dbReference>
<evidence type="ECO:0000256" key="5">
    <source>
        <dbReference type="PROSITE-ProRule" id="PRU00289"/>
    </source>
</evidence>
<keyword evidence="4" id="KW-0238">DNA-binding</keyword>
<comment type="caution">
    <text evidence="8">The sequence shown here is derived from an EMBL/GenBank/DDBJ whole genome shotgun (WGS) entry which is preliminary data.</text>
</comment>
<feature type="region of interest" description="Disordered" evidence="6">
    <location>
        <begin position="27"/>
        <end position="112"/>
    </location>
</feature>
<dbReference type="InterPro" id="IPR036390">
    <property type="entry name" value="WH_DNA-bd_sf"/>
</dbReference>
<reference evidence="8" key="2">
    <citation type="journal article" date="2021" name="PeerJ">
        <title>Extensive microbial diversity within the chicken gut microbiome revealed by metagenomics and culture.</title>
        <authorList>
            <person name="Gilroy R."/>
            <person name="Ravi A."/>
            <person name="Getino M."/>
            <person name="Pursley I."/>
            <person name="Horton D.L."/>
            <person name="Alikhan N.F."/>
            <person name="Baker D."/>
            <person name="Gharbi K."/>
            <person name="Hall N."/>
            <person name="Watson M."/>
            <person name="Adriaenssens E.M."/>
            <person name="Foster-Nyarko E."/>
            <person name="Jarju S."/>
            <person name="Secka A."/>
            <person name="Antonio M."/>
            <person name="Oren A."/>
            <person name="Chaudhuri R.R."/>
            <person name="La Ragione R."/>
            <person name="Hildebrand F."/>
            <person name="Pallen M.J."/>
        </authorList>
    </citation>
    <scope>NUCLEOTIDE SEQUENCE</scope>
    <source>
        <strain evidence="8">ChiHcec3-6078</strain>
    </source>
</reference>
<dbReference type="InterPro" id="IPR018541">
    <property type="entry name" value="Ftsk_gamma"/>
</dbReference>
<dbReference type="InterPro" id="IPR036388">
    <property type="entry name" value="WH-like_DNA-bd_sf"/>
</dbReference>
<dbReference type="Gene3D" id="3.40.50.300">
    <property type="entry name" value="P-loop containing nucleotide triphosphate hydrolases"/>
    <property type="match status" value="1"/>
</dbReference>
<dbReference type="PROSITE" id="PS50901">
    <property type="entry name" value="FTSK"/>
    <property type="match status" value="1"/>
</dbReference>
<dbReference type="Proteomes" id="UP000824090">
    <property type="component" value="Unassembled WGS sequence"/>
</dbReference>
<sequence>MSVVVIIICLLLLMNTPVSRFLEKIKEKKKKRSEDREMRRIEKEQKQAEKARHMDVRQLHEQYAGEQEQPSSITDGQRKILGYMKGDGPSNTQSSPREEPHSGGSSRPEMSPEAEAVINEPIIKGGFSPKAVEEKLTKEEARKSMLREEDFNASIASAESYKFPPVSLLAKGKRASGSGSNEKELMIKAEKLEATLQSFNIDARVTNVSQGPAVTRYEVHPNSGVKVKGIVNLADDIALNMEAKSIRIEAPIPGKPAVGIEIENDRINMVTIREIIDSAVFRNATSKISFAVGRDISGNAIVADLKSMPHLLIAGSTGSGKSVCINSIITSILYKARPDEVKLVLVDPKVVELANYNGIPHLLIPVVTEPSKAAAALNWAVAEMDERYRKFAEEGVRELASYNRTVRSRDEEEKVMPQIVIIIDELADLMMAAPSQVEESICRLAQKARAAGMHLIVATQRPSVDVITGVIKANIPSRIAFAVSSQFDSRTILDMSGAEKLVGKGDMLFNPLGSGKPLRVQGTFISDEEVHKVIEFVKEQAEAVEYSGDVMDSIEKANSQAGSSKDEDEGDTLLPDAIELVVQSQQASVSMLQRRFRIGYNRAARIIDMMEERQIVGPPDGSRPRNVLITEEDLMNMKDSEEEKEDS</sequence>
<accession>A0A9D1L6L1</accession>
<feature type="binding site" evidence="5">
    <location>
        <begin position="315"/>
        <end position="322"/>
    </location>
    <ligand>
        <name>ATP</name>
        <dbReference type="ChEBI" id="CHEBI:30616"/>
    </ligand>
</feature>
<dbReference type="Pfam" id="PF09397">
    <property type="entry name" value="FtsK_gamma"/>
    <property type="match status" value="1"/>
</dbReference>
<dbReference type="PANTHER" id="PTHR22683">
    <property type="entry name" value="SPORULATION PROTEIN RELATED"/>
    <property type="match status" value="1"/>
</dbReference>
<comment type="similarity">
    <text evidence="1">Belongs to the FtsK/SpoIIIE/SftA family.</text>
</comment>
<evidence type="ECO:0000259" key="7">
    <source>
        <dbReference type="PROSITE" id="PS50901"/>
    </source>
</evidence>
<dbReference type="Pfam" id="PF01580">
    <property type="entry name" value="FtsK_SpoIIIE"/>
    <property type="match status" value="1"/>
</dbReference>
<dbReference type="Gene3D" id="3.30.980.40">
    <property type="match status" value="1"/>
</dbReference>
<dbReference type="InterPro" id="IPR050206">
    <property type="entry name" value="FtsK/SpoIIIE/SftA"/>
</dbReference>
<dbReference type="InterPro" id="IPR027417">
    <property type="entry name" value="P-loop_NTPase"/>
</dbReference>
<dbReference type="InterPro" id="IPR041027">
    <property type="entry name" value="FtsK_alpha"/>
</dbReference>
<feature type="domain" description="FtsK" evidence="7">
    <location>
        <begin position="298"/>
        <end position="490"/>
    </location>
</feature>
<dbReference type="InterPro" id="IPR003593">
    <property type="entry name" value="AAA+_ATPase"/>
</dbReference>
<dbReference type="SMART" id="SM00382">
    <property type="entry name" value="AAA"/>
    <property type="match status" value="1"/>
</dbReference>
<dbReference type="SUPFAM" id="SSF46785">
    <property type="entry name" value="Winged helix' DNA-binding domain"/>
    <property type="match status" value="1"/>
</dbReference>
<evidence type="ECO:0000256" key="6">
    <source>
        <dbReference type="SAM" id="MobiDB-lite"/>
    </source>
</evidence>
<dbReference type="EMBL" id="DVMP01000042">
    <property type="protein sequence ID" value="HIU25222.1"/>
    <property type="molecule type" value="Genomic_DNA"/>
</dbReference>
<evidence type="ECO:0000313" key="9">
    <source>
        <dbReference type="Proteomes" id="UP000824090"/>
    </source>
</evidence>
<reference evidence="8" key="1">
    <citation type="submission" date="2020-10" db="EMBL/GenBank/DDBJ databases">
        <authorList>
            <person name="Gilroy R."/>
        </authorList>
    </citation>
    <scope>NUCLEOTIDE SEQUENCE</scope>
    <source>
        <strain evidence="8">ChiHcec3-6078</strain>
    </source>
</reference>
<dbReference type="PANTHER" id="PTHR22683:SF41">
    <property type="entry name" value="DNA TRANSLOCASE FTSK"/>
    <property type="match status" value="1"/>
</dbReference>
<gene>
    <name evidence="8" type="ORF">IAC50_01825</name>
</gene>
<evidence type="ECO:0000256" key="4">
    <source>
        <dbReference type="ARBA" id="ARBA00023125"/>
    </source>
</evidence>
<dbReference type="Pfam" id="PF17854">
    <property type="entry name" value="FtsK_alpha"/>
    <property type="match status" value="1"/>
</dbReference>
<dbReference type="GO" id="GO:0016020">
    <property type="term" value="C:membrane"/>
    <property type="evidence" value="ECO:0007669"/>
    <property type="project" value="UniProtKB-SubCell"/>
</dbReference>
<dbReference type="GO" id="GO:0005524">
    <property type="term" value="F:ATP binding"/>
    <property type="evidence" value="ECO:0007669"/>
    <property type="project" value="UniProtKB-UniRule"/>
</dbReference>
<organism evidence="8 9">
    <name type="scientific">Candidatus Allocopromorpha excrementigallinarum</name>
    <dbReference type="NCBI Taxonomy" id="2840742"/>
    <lineage>
        <taxon>Bacteria</taxon>
        <taxon>Bacillati</taxon>
        <taxon>Bacillota</taxon>
        <taxon>Clostridia</taxon>
        <taxon>Eubacteriales</taxon>
        <taxon>Eubacteriaceae</taxon>
        <taxon>Eubacteriaceae incertae sedis</taxon>
        <taxon>Candidatus Allocopromorpha</taxon>
    </lineage>
</organism>
<evidence type="ECO:0000313" key="8">
    <source>
        <dbReference type="EMBL" id="HIU25222.1"/>
    </source>
</evidence>
<name>A0A9D1L6L1_9FIRM</name>
<protein>
    <submittedName>
        <fullName evidence="8">DNA translocase FtsK</fullName>
    </submittedName>
</protein>
<evidence type="ECO:0000256" key="1">
    <source>
        <dbReference type="ARBA" id="ARBA00006474"/>
    </source>
</evidence>
<dbReference type="Gene3D" id="1.10.10.10">
    <property type="entry name" value="Winged helix-like DNA-binding domain superfamily/Winged helix DNA-binding domain"/>
    <property type="match status" value="1"/>
</dbReference>
<evidence type="ECO:0000256" key="2">
    <source>
        <dbReference type="ARBA" id="ARBA00022741"/>
    </source>
</evidence>
<feature type="compositionally biased region" description="Basic and acidic residues" evidence="6">
    <location>
        <begin position="27"/>
        <end position="60"/>
    </location>
</feature>
<keyword evidence="3 5" id="KW-0067">ATP-binding</keyword>
<dbReference type="AlphaFoldDB" id="A0A9D1L6L1"/>
<proteinExistence type="inferred from homology"/>
<keyword evidence="2 5" id="KW-0547">Nucleotide-binding</keyword>
<dbReference type="SUPFAM" id="SSF52540">
    <property type="entry name" value="P-loop containing nucleoside triphosphate hydrolases"/>
    <property type="match status" value="1"/>
</dbReference>
<dbReference type="SMART" id="SM00843">
    <property type="entry name" value="Ftsk_gamma"/>
    <property type="match status" value="1"/>
</dbReference>